<name>A0A937REZ5_9ACTN</name>
<proteinExistence type="inferred from homology"/>
<evidence type="ECO:0000256" key="8">
    <source>
        <dbReference type="HAMAP-Rule" id="MF_01148"/>
    </source>
</evidence>
<feature type="transmembrane region" description="Helical" evidence="8">
    <location>
        <begin position="254"/>
        <end position="278"/>
    </location>
</feature>
<dbReference type="Pfam" id="PF00795">
    <property type="entry name" value="CN_hydrolase"/>
    <property type="match status" value="1"/>
</dbReference>
<feature type="compositionally biased region" description="Basic and acidic residues" evidence="9">
    <location>
        <begin position="611"/>
        <end position="620"/>
    </location>
</feature>
<gene>
    <name evidence="8 11" type="primary">lnt</name>
    <name evidence="11" type="ORF">I7412_17770</name>
</gene>
<feature type="region of interest" description="Disordered" evidence="9">
    <location>
        <begin position="579"/>
        <end position="620"/>
    </location>
</feature>
<dbReference type="SUPFAM" id="SSF56317">
    <property type="entry name" value="Carbon-nitrogen hydrolase"/>
    <property type="match status" value="1"/>
</dbReference>
<evidence type="ECO:0000256" key="6">
    <source>
        <dbReference type="ARBA" id="ARBA00023136"/>
    </source>
</evidence>
<dbReference type="CDD" id="cd06442">
    <property type="entry name" value="DPM1_like"/>
    <property type="match status" value="1"/>
</dbReference>
<comment type="catalytic activity">
    <reaction evidence="8">
        <text>N-terminal S-1,2-diacyl-sn-glyceryl-L-cysteinyl-[lipoprotein] + a glycerophospholipid = N-acyl-S-1,2-diacyl-sn-glyceryl-L-cysteinyl-[lipoprotein] + a 2-acyl-sn-glycero-3-phospholipid + H(+)</text>
        <dbReference type="Rhea" id="RHEA:48228"/>
        <dbReference type="Rhea" id="RHEA-COMP:14681"/>
        <dbReference type="Rhea" id="RHEA-COMP:14684"/>
        <dbReference type="ChEBI" id="CHEBI:15378"/>
        <dbReference type="ChEBI" id="CHEBI:136912"/>
        <dbReference type="ChEBI" id="CHEBI:140656"/>
        <dbReference type="ChEBI" id="CHEBI:140657"/>
        <dbReference type="ChEBI" id="CHEBI:140660"/>
        <dbReference type="EC" id="2.3.1.269"/>
    </reaction>
</comment>
<evidence type="ECO:0000256" key="1">
    <source>
        <dbReference type="ARBA" id="ARBA00004651"/>
    </source>
</evidence>
<feature type="transmembrane region" description="Helical" evidence="8">
    <location>
        <begin position="73"/>
        <end position="90"/>
    </location>
</feature>
<dbReference type="CDD" id="cd07571">
    <property type="entry name" value="ALP_N-acyl_transferase"/>
    <property type="match status" value="1"/>
</dbReference>
<dbReference type="RefSeq" id="WP_203006414.1">
    <property type="nucleotide sequence ID" value="NZ_JADWYU010000373.1"/>
</dbReference>
<feature type="transmembrane region" description="Helical" evidence="8">
    <location>
        <begin position="97"/>
        <end position="118"/>
    </location>
</feature>
<dbReference type="InterPro" id="IPR001173">
    <property type="entry name" value="Glyco_trans_2-like"/>
</dbReference>
<dbReference type="InterPro" id="IPR004563">
    <property type="entry name" value="Apolipo_AcylTrfase"/>
</dbReference>
<protein>
    <recommendedName>
        <fullName evidence="8">Apolipoprotein N-acyltransferase</fullName>
        <shortName evidence="8">ALP N-acyltransferase</shortName>
        <ecNumber evidence="8">2.3.1.269</ecNumber>
    </recommendedName>
</protein>
<keyword evidence="7 8" id="KW-0012">Acyltransferase</keyword>
<evidence type="ECO:0000256" key="9">
    <source>
        <dbReference type="SAM" id="MobiDB-lite"/>
    </source>
</evidence>
<feature type="compositionally biased region" description="Pro residues" evidence="9">
    <location>
        <begin position="861"/>
        <end position="877"/>
    </location>
</feature>
<dbReference type="GO" id="GO:0016410">
    <property type="term" value="F:N-acyltransferase activity"/>
    <property type="evidence" value="ECO:0007669"/>
    <property type="project" value="UniProtKB-UniRule"/>
</dbReference>
<dbReference type="EMBL" id="JAEACQ010000200">
    <property type="protein sequence ID" value="MBL7628972.1"/>
    <property type="molecule type" value="Genomic_DNA"/>
</dbReference>
<dbReference type="Gene3D" id="3.60.110.10">
    <property type="entry name" value="Carbon-nitrogen hydrolase"/>
    <property type="match status" value="1"/>
</dbReference>
<feature type="region of interest" description="Disordered" evidence="9">
    <location>
        <begin position="1"/>
        <end position="53"/>
    </location>
</feature>
<dbReference type="Gene3D" id="3.90.550.10">
    <property type="entry name" value="Spore Coat Polysaccharide Biosynthesis Protein SpsA, Chain A"/>
    <property type="match status" value="1"/>
</dbReference>
<dbReference type="FunFam" id="3.90.550.10:FF:000122">
    <property type="entry name" value="Dolichol-phosphate mannosyltransferase subunit 1"/>
    <property type="match status" value="1"/>
</dbReference>
<dbReference type="PANTHER" id="PTHR38686">
    <property type="entry name" value="APOLIPOPROTEIN N-ACYLTRANSFERASE"/>
    <property type="match status" value="1"/>
</dbReference>
<dbReference type="Pfam" id="PF20154">
    <property type="entry name" value="LNT_N"/>
    <property type="match status" value="1"/>
</dbReference>
<keyword evidence="5 8" id="KW-1133">Transmembrane helix</keyword>
<dbReference type="EC" id="2.3.1.269" evidence="8"/>
<evidence type="ECO:0000259" key="10">
    <source>
        <dbReference type="PROSITE" id="PS50263"/>
    </source>
</evidence>
<accession>A0A937REZ5</accession>
<feature type="compositionally biased region" description="Low complexity" evidence="9">
    <location>
        <begin position="878"/>
        <end position="910"/>
    </location>
</feature>
<keyword evidence="4 8" id="KW-0812">Transmembrane</keyword>
<dbReference type="PANTHER" id="PTHR38686:SF1">
    <property type="entry name" value="APOLIPOPROTEIN N-ACYLTRANSFERASE"/>
    <property type="match status" value="1"/>
</dbReference>
<feature type="compositionally biased region" description="Low complexity" evidence="9">
    <location>
        <begin position="12"/>
        <end position="22"/>
    </location>
</feature>
<comment type="caution">
    <text evidence="8">Lacks conserved residue(s) required for the propagation of feature annotation.</text>
</comment>
<organism evidence="11 12">
    <name type="scientific">Frankia nepalensis</name>
    <dbReference type="NCBI Taxonomy" id="1836974"/>
    <lineage>
        <taxon>Bacteria</taxon>
        <taxon>Bacillati</taxon>
        <taxon>Actinomycetota</taxon>
        <taxon>Actinomycetes</taxon>
        <taxon>Frankiales</taxon>
        <taxon>Frankiaceae</taxon>
        <taxon>Frankia</taxon>
    </lineage>
</organism>
<dbReference type="InterPro" id="IPR036526">
    <property type="entry name" value="C-N_Hydrolase_sf"/>
</dbReference>
<feature type="compositionally biased region" description="Polar residues" evidence="9">
    <location>
        <begin position="911"/>
        <end position="924"/>
    </location>
</feature>
<evidence type="ECO:0000256" key="2">
    <source>
        <dbReference type="ARBA" id="ARBA00022475"/>
    </source>
</evidence>
<comment type="similarity">
    <text evidence="8">Belongs to the CN hydrolase family. Apolipoprotein N-acyltransferase subfamily.</text>
</comment>
<dbReference type="InterPro" id="IPR029044">
    <property type="entry name" value="Nucleotide-diphossugar_trans"/>
</dbReference>
<dbReference type="AlphaFoldDB" id="A0A937REZ5"/>
<comment type="pathway">
    <text evidence="8">Protein modification; lipoprotein biosynthesis (N-acyl transfer).</text>
</comment>
<evidence type="ECO:0000256" key="7">
    <source>
        <dbReference type="ARBA" id="ARBA00023315"/>
    </source>
</evidence>
<dbReference type="HAMAP" id="MF_01148">
    <property type="entry name" value="Lnt"/>
    <property type="match status" value="1"/>
</dbReference>
<dbReference type="GO" id="GO:0005886">
    <property type="term" value="C:plasma membrane"/>
    <property type="evidence" value="ECO:0007669"/>
    <property type="project" value="UniProtKB-SubCell"/>
</dbReference>
<keyword evidence="6 8" id="KW-0472">Membrane</keyword>
<feature type="compositionally biased region" description="Pro residues" evidence="9">
    <location>
        <begin position="1"/>
        <end position="11"/>
    </location>
</feature>
<evidence type="ECO:0000256" key="5">
    <source>
        <dbReference type="ARBA" id="ARBA00022989"/>
    </source>
</evidence>
<reference evidence="11" key="1">
    <citation type="submission" date="2020-12" db="EMBL/GenBank/DDBJ databases">
        <title>Genomic characterization of non-nitrogen-fixing Frankia strains.</title>
        <authorList>
            <person name="Carlos-Shanley C."/>
            <person name="Guerra T."/>
            <person name="Hahn D."/>
        </authorList>
    </citation>
    <scope>NUCLEOTIDE SEQUENCE</scope>
    <source>
        <strain evidence="11">CN6</strain>
    </source>
</reference>
<dbReference type="Pfam" id="PF00535">
    <property type="entry name" value="Glycos_transf_2"/>
    <property type="match status" value="1"/>
</dbReference>
<sequence length="924" mass="96611">MTPPAAGPGPTPAATAPDTTGPRPSPRDGADPATGETPTRRKRRPRPPRPASLARGLTAAAAGVLLYVSFPPIGAWPLAPVAVAVLTLLLRGRRLRAAYGLAWLFSLGFLLPLLRFVSFVGPDGLVVLAAAEGAILAVVGPATTLALRLPARYAWAGVAGVWVAQEALRGRAPFGGFPWGRLAFSQPDSPYTPLAAVAGAPGMTFAVAATAALLAFAAHAAWTAGRAAAAARLGVTNPPAPAGQAVATPRPGRAFALGAGLPAAGITALALAGLAVPLPTDAQEGSLRVAAIQGNVPEPGGYDALGEKFQVTRNHVDQTLKLAADVAAGRVPAPDLVVWPENSSDVDPLRDPRAAALLDEAAAAVGVPILVGAVLDGPGEGHVSNAGLIWTTDGFTGDMYVKHRPVPFAEYLPGRDVLEKIITRFATEMPNDFVHGTGPAALPAAGTMIGDVICFEVAYDGNVRASVDDGARLLVVQTNNASFGRNGESQQQLAMTRIRAVEHGRATIQVSTSGQSAIITPDGTVLAQTGLYEPGILSADLPLRTARTLADRVGVIPEAVAVALGLAAMMGGTILGRRRRAGAETTETGATGPGPDHHGRWERTPPTSPRPDGRRSERNGVDHRVVVCVPTYNERENLTRTAHRLREANPTVDLLVIDDNSPDGTGEIADELAREDPRIHVLHRAGKSGLGSAYIAGFSWALRHGYDVIVEMDADGSHQPEQLPRLLTRLDAGADLVIGSRWVPGGQVHNWPRRRLVLSRGANAYVRAALRIPLRDATAGYRAYRAEVLRARDLDKIQSQGYCFQVDLAWTAWRHGFSVAEVPITFVERERGSSKMSRSIIIEAFWRTALWALTSGRSGPAPRPAATPITVPAPAPEPALVAATGPATPQAQPTTSSPSVASTAPGSTATLDTPIQQQRATGDS</sequence>
<feature type="region of interest" description="Disordered" evidence="9">
    <location>
        <begin position="857"/>
        <end position="924"/>
    </location>
</feature>
<dbReference type="NCBIfam" id="TIGR00546">
    <property type="entry name" value="lnt"/>
    <property type="match status" value="1"/>
</dbReference>
<dbReference type="SUPFAM" id="SSF53448">
    <property type="entry name" value="Nucleotide-diphospho-sugar transferases"/>
    <property type="match status" value="1"/>
</dbReference>
<dbReference type="Proteomes" id="UP000604475">
    <property type="component" value="Unassembled WGS sequence"/>
</dbReference>
<feature type="domain" description="CN hydrolase" evidence="10">
    <location>
        <begin position="287"/>
        <end position="543"/>
    </location>
</feature>
<keyword evidence="2 8" id="KW-1003">Cell membrane</keyword>
<comment type="subcellular location">
    <subcellularLocation>
        <location evidence="1 8">Cell membrane</location>
        <topology evidence="1 8">Multi-pass membrane protein</topology>
    </subcellularLocation>
</comment>
<dbReference type="GO" id="GO:0042158">
    <property type="term" value="P:lipoprotein biosynthetic process"/>
    <property type="evidence" value="ECO:0007669"/>
    <property type="project" value="UniProtKB-UniRule"/>
</dbReference>
<keyword evidence="12" id="KW-1185">Reference proteome</keyword>
<dbReference type="InterPro" id="IPR045378">
    <property type="entry name" value="LNT_N"/>
</dbReference>
<dbReference type="InterPro" id="IPR003010">
    <property type="entry name" value="C-N_Hydrolase"/>
</dbReference>
<evidence type="ECO:0000256" key="4">
    <source>
        <dbReference type="ARBA" id="ARBA00022692"/>
    </source>
</evidence>
<evidence type="ECO:0000313" key="12">
    <source>
        <dbReference type="Proteomes" id="UP000604475"/>
    </source>
</evidence>
<dbReference type="InterPro" id="IPR039528">
    <property type="entry name" value="DPM1-like"/>
</dbReference>
<comment type="caution">
    <text evidence="11">The sequence shown here is derived from an EMBL/GenBank/DDBJ whole genome shotgun (WGS) entry which is preliminary data.</text>
</comment>
<keyword evidence="3 8" id="KW-0808">Transferase</keyword>
<dbReference type="GO" id="GO:0004582">
    <property type="term" value="F:dolichyl-phosphate beta-D-mannosyltransferase activity"/>
    <property type="evidence" value="ECO:0007669"/>
    <property type="project" value="InterPro"/>
</dbReference>
<dbReference type="PROSITE" id="PS50263">
    <property type="entry name" value="CN_HYDROLASE"/>
    <property type="match status" value="1"/>
</dbReference>
<evidence type="ECO:0000256" key="3">
    <source>
        <dbReference type="ARBA" id="ARBA00022679"/>
    </source>
</evidence>
<comment type="function">
    <text evidence="8">Catalyzes the phospholipid dependent N-acylation of the N-terminal cysteine of apolipoprotein, the last step in lipoprotein maturation.</text>
</comment>
<evidence type="ECO:0000313" key="11">
    <source>
        <dbReference type="EMBL" id="MBL7628972.1"/>
    </source>
</evidence>